<dbReference type="InterPro" id="IPR008217">
    <property type="entry name" value="Ccc1_fam"/>
</dbReference>
<feature type="transmembrane region" description="Helical" evidence="5">
    <location>
        <begin position="151"/>
        <end position="172"/>
    </location>
</feature>
<proteinExistence type="predicted"/>
<evidence type="ECO:0000313" key="6">
    <source>
        <dbReference type="EMBL" id="GLV59698.1"/>
    </source>
</evidence>
<evidence type="ECO:0000256" key="2">
    <source>
        <dbReference type="ARBA" id="ARBA00022692"/>
    </source>
</evidence>
<feature type="transmembrane region" description="Helical" evidence="5">
    <location>
        <begin position="178"/>
        <end position="196"/>
    </location>
</feature>
<evidence type="ECO:0000256" key="5">
    <source>
        <dbReference type="SAM" id="Phobius"/>
    </source>
</evidence>
<feature type="transmembrane region" description="Helical" evidence="5">
    <location>
        <begin position="20"/>
        <end position="41"/>
    </location>
</feature>
<feature type="transmembrane region" description="Helical" evidence="5">
    <location>
        <begin position="47"/>
        <end position="71"/>
    </location>
</feature>
<keyword evidence="3 5" id="KW-1133">Transmembrane helix</keyword>
<comment type="subcellular location">
    <subcellularLocation>
        <location evidence="1">Endomembrane system</location>
        <topology evidence="1">Multi-pass membrane protein</topology>
    </subcellularLocation>
</comment>
<name>A0ABQ6G2H0_9CHLR</name>
<evidence type="ECO:0000256" key="3">
    <source>
        <dbReference type="ARBA" id="ARBA00022989"/>
    </source>
</evidence>
<evidence type="ECO:0000313" key="7">
    <source>
        <dbReference type="Proteomes" id="UP001344906"/>
    </source>
</evidence>
<evidence type="ECO:0000256" key="4">
    <source>
        <dbReference type="ARBA" id="ARBA00023136"/>
    </source>
</evidence>
<feature type="transmembrane region" description="Helical" evidence="5">
    <location>
        <begin position="208"/>
        <end position="227"/>
    </location>
</feature>
<gene>
    <name evidence="6" type="ORF">KDH_65240</name>
</gene>
<dbReference type="EMBL" id="BSRI01000002">
    <property type="protein sequence ID" value="GLV59698.1"/>
    <property type="molecule type" value="Genomic_DNA"/>
</dbReference>
<keyword evidence="4 5" id="KW-0472">Membrane</keyword>
<evidence type="ECO:0008006" key="8">
    <source>
        <dbReference type="Google" id="ProtNLM"/>
    </source>
</evidence>
<dbReference type="Proteomes" id="UP001344906">
    <property type="component" value="Unassembled WGS sequence"/>
</dbReference>
<comment type="caution">
    <text evidence="6">The sequence shown here is derived from an EMBL/GenBank/DDBJ whole genome shotgun (WGS) entry which is preliminary data.</text>
</comment>
<dbReference type="RefSeq" id="WP_338256456.1">
    <property type="nucleotide sequence ID" value="NZ_BSRI01000002.1"/>
</dbReference>
<reference evidence="6 7" key="1">
    <citation type="submission" date="2023-02" db="EMBL/GenBank/DDBJ databases">
        <title>Dictyobacter halimunensis sp. nov., a new member of the class Ktedonobacteria from forest soil in a geothermal area.</title>
        <authorList>
            <person name="Rachmania M.K."/>
            <person name="Ningsih F."/>
            <person name="Sakai Y."/>
            <person name="Yabe S."/>
            <person name="Yokota A."/>
            <person name="Sjamsuridzal W."/>
        </authorList>
    </citation>
    <scope>NUCLEOTIDE SEQUENCE [LARGE SCALE GENOMIC DNA]</scope>
    <source>
        <strain evidence="6 7">S3.2.2.5</strain>
    </source>
</reference>
<organism evidence="6 7">
    <name type="scientific">Dictyobacter halimunensis</name>
    <dbReference type="NCBI Taxonomy" id="3026934"/>
    <lineage>
        <taxon>Bacteria</taxon>
        <taxon>Bacillati</taxon>
        <taxon>Chloroflexota</taxon>
        <taxon>Ktedonobacteria</taxon>
        <taxon>Ktedonobacterales</taxon>
        <taxon>Dictyobacteraceae</taxon>
        <taxon>Dictyobacter</taxon>
    </lineage>
</organism>
<evidence type="ECO:0000256" key="1">
    <source>
        <dbReference type="ARBA" id="ARBA00004127"/>
    </source>
</evidence>
<dbReference type="CDD" id="cd02435">
    <property type="entry name" value="CCC1"/>
    <property type="match status" value="1"/>
</dbReference>
<protein>
    <recommendedName>
        <fullName evidence="8">Iron transporter</fullName>
    </recommendedName>
</protein>
<keyword evidence="7" id="KW-1185">Reference proteome</keyword>
<dbReference type="Pfam" id="PF01988">
    <property type="entry name" value="VIT1"/>
    <property type="match status" value="1"/>
</dbReference>
<keyword evidence="2 5" id="KW-0812">Transmembrane</keyword>
<dbReference type="PANTHER" id="PTHR31851">
    <property type="entry name" value="FE(2+)/MN(2+) TRANSPORTER PCL1"/>
    <property type="match status" value="1"/>
</dbReference>
<sequence>MPQTPHVEKHFTSGELVRDIVIGMSDGLTVPFALAAGLSGAVSSTTIVVTAGLAEIAAGSIAMGLGGYLAARSDSEHYSSERRREQLEVKEKTDAEKAEVSDIFQQYGLTAEQSAPLVEALSQKPDAWIDFMMRFELGLEEPDPKRAFSSAITIALSYIVGGLIPLSPYILLPVARTALLTSIVVTLLALLIFGYIKGRFTGTNPLRSGIQTALIGGLAAAVAFFIARLV</sequence>
<accession>A0ABQ6G2H0</accession>